<dbReference type="AlphaFoldDB" id="A0A0W8EAF4"/>
<dbReference type="EMBL" id="LNQE01001795">
    <property type="protein sequence ID" value="KUG05610.1"/>
    <property type="molecule type" value="Genomic_DNA"/>
</dbReference>
<sequence length="56" mass="5914">MLSRINPVPSCIPGSLLASSSRFIACTYKLVGIRQMQAVSFPVDAGEGHPLPSEIA</sequence>
<accession>A0A0W8EAF4</accession>
<protein>
    <submittedName>
        <fullName evidence="1">Uncharacterized protein</fullName>
    </submittedName>
</protein>
<reference evidence="1" key="1">
    <citation type="journal article" date="2015" name="Proc. Natl. Acad. Sci. U.S.A.">
        <title>Networks of energetic and metabolic interactions define dynamics in microbial communities.</title>
        <authorList>
            <person name="Embree M."/>
            <person name="Liu J.K."/>
            <person name="Al-Bassam M.M."/>
            <person name="Zengler K."/>
        </authorList>
    </citation>
    <scope>NUCLEOTIDE SEQUENCE</scope>
</reference>
<gene>
    <name evidence="1" type="ORF">ASZ90_016956</name>
</gene>
<organism evidence="1">
    <name type="scientific">hydrocarbon metagenome</name>
    <dbReference type="NCBI Taxonomy" id="938273"/>
    <lineage>
        <taxon>unclassified sequences</taxon>
        <taxon>metagenomes</taxon>
        <taxon>ecological metagenomes</taxon>
    </lineage>
</organism>
<name>A0A0W8EAF4_9ZZZZ</name>
<evidence type="ECO:0000313" key="1">
    <source>
        <dbReference type="EMBL" id="KUG05610.1"/>
    </source>
</evidence>
<comment type="caution">
    <text evidence="1">The sequence shown here is derived from an EMBL/GenBank/DDBJ whole genome shotgun (WGS) entry which is preliminary data.</text>
</comment>
<proteinExistence type="predicted"/>